<gene>
    <name evidence="2" type="ORF">FCC1311_097092</name>
</gene>
<dbReference type="PANTHER" id="PTHR43032:SF4">
    <property type="entry name" value="OXIDOREDUCTASE MOLYBDOPTERIN-BINDING DOMAIN-CONTAINING PROTEIN"/>
    <property type="match status" value="1"/>
</dbReference>
<proteinExistence type="predicted"/>
<dbReference type="Pfam" id="PF00174">
    <property type="entry name" value="Oxidored_molyb"/>
    <property type="match status" value="1"/>
</dbReference>
<accession>A0A2R5GRH4</accession>
<reference evidence="2 3" key="1">
    <citation type="submission" date="2017-12" db="EMBL/GenBank/DDBJ databases">
        <title>Sequencing, de novo assembly and annotation of complete genome of a new Thraustochytrid species, strain FCC1311.</title>
        <authorList>
            <person name="Sedici K."/>
            <person name="Godart F."/>
            <person name="Aiese Cigliano R."/>
            <person name="Sanseverino W."/>
            <person name="Barakat M."/>
            <person name="Ortet P."/>
            <person name="Marechal E."/>
            <person name="Cagnac O."/>
            <person name="Amato A."/>
        </authorList>
    </citation>
    <scope>NUCLEOTIDE SEQUENCE [LARGE SCALE GENOMIC DNA]</scope>
</reference>
<evidence type="ECO:0000259" key="1">
    <source>
        <dbReference type="Pfam" id="PF00174"/>
    </source>
</evidence>
<dbReference type="InterPro" id="IPR000572">
    <property type="entry name" value="OxRdtase_Mopterin-bd_dom"/>
</dbReference>
<feature type="domain" description="Oxidoreductase molybdopterin-binding" evidence="1">
    <location>
        <begin position="117"/>
        <end position="274"/>
    </location>
</feature>
<organism evidence="2 3">
    <name type="scientific">Hondaea fermentalgiana</name>
    <dbReference type="NCBI Taxonomy" id="2315210"/>
    <lineage>
        <taxon>Eukaryota</taxon>
        <taxon>Sar</taxon>
        <taxon>Stramenopiles</taxon>
        <taxon>Bigyra</taxon>
        <taxon>Labyrinthulomycetes</taxon>
        <taxon>Thraustochytrida</taxon>
        <taxon>Thraustochytriidae</taxon>
        <taxon>Hondaea</taxon>
    </lineage>
</organism>
<keyword evidence="3" id="KW-1185">Reference proteome</keyword>
<dbReference type="OrthoDB" id="204944at2759"/>
<comment type="caution">
    <text evidence="2">The sequence shown here is derived from an EMBL/GenBank/DDBJ whole genome shotgun (WGS) entry which is preliminary data.</text>
</comment>
<dbReference type="SUPFAM" id="SSF56524">
    <property type="entry name" value="Oxidoreductase molybdopterin-binding domain"/>
    <property type="match status" value="1"/>
</dbReference>
<dbReference type="Proteomes" id="UP000241890">
    <property type="component" value="Unassembled WGS sequence"/>
</dbReference>
<dbReference type="AlphaFoldDB" id="A0A2R5GRH4"/>
<dbReference type="PANTHER" id="PTHR43032">
    <property type="entry name" value="PROTEIN-METHIONINE-SULFOXIDE REDUCTASE"/>
    <property type="match status" value="1"/>
</dbReference>
<name>A0A2R5GRH4_9STRA</name>
<dbReference type="Gene3D" id="3.90.420.10">
    <property type="entry name" value="Oxidoreductase, molybdopterin-binding domain"/>
    <property type="match status" value="1"/>
</dbReference>
<dbReference type="InParanoid" id="A0A2R5GRH4"/>
<protein>
    <recommendedName>
        <fullName evidence="1">Oxidoreductase molybdopterin-binding domain-containing protein</fullName>
    </recommendedName>
</protein>
<evidence type="ECO:0000313" key="3">
    <source>
        <dbReference type="Proteomes" id="UP000241890"/>
    </source>
</evidence>
<evidence type="ECO:0000313" key="2">
    <source>
        <dbReference type="EMBL" id="GBG33486.1"/>
    </source>
</evidence>
<dbReference type="InterPro" id="IPR036374">
    <property type="entry name" value="OxRdtase_Mopterin-bd_sf"/>
</dbReference>
<dbReference type="EMBL" id="BEYU01000158">
    <property type="protein sequence ID" value="GBG33486.1"/>
    <property type="molecule type" value="Genomic_DNA"/>
</dbReference>
<sequence>MKTAAKVAAAWAGSSLAIIAGAAVVLLYLGAGGPDADDEAILDLSAEDAKKVQALVDKKLRLRERAREKTPEQEARKQQRANDLGLPAGQLLARKWIVLDLGYRPTQVQYPEIAGAVDEARWSLKIAFDHGDENTKSKSLTLTLADLRPLAQTFGDVTWNCVTGWSTKGLCFKGVPMQELVEFIREKATQEHGSKVWHEDWRWLFQSSPEGYTVPAYREDVMDGGFLAIADGNGDPLSIEHGGIRFVFPTLYGWKSCKWVSELAFLPKYRKGWWERVACHSRGRVAFDERWAKDAGAFWTLLSSCNMFYLRVFGDTFAPVMQISGQILARIVDFLKASLRLHNDQ</sequence>